<accession>A0A6S6QJS6</accession>
<proteinExistence type="predicted"/>
<dbReference type="EMBL" id="AP023361">
    <property type="protein sequence ID" value="BCJ91543.1"/>
    <property type="molecule type" value="Genomic_DNA"/>
</dbReference>
<gene>
    <name evidence="2" type="ORF">IZ6_22780</name>
</gene>
<sequence length="110" mass="11992">MPLLFSYGTLQQKEVQLGTFGRELGGTKDVLPGYALSTVLITHPDVVALSGMEEHLIVRPGKISDEVSGTVFEITAEELTQADSYETDDYERVELPLASGLRAFVYVAAQ</sequence>
<dbReference type="InterPro" id="IPR009288">
    <property type="entry name" value="AIG2-like_dom"/>
</dbReference>
<dbReference type="SUPFAM" id="SSF110857">
    <property type="entry name" value="Gamma-glutamyl cyclotransferase-like"/>
    <property type="match status" value="1"/>
</dbReference>
<dbReference type="KEGG" id="tso:IZ6_22780"/>
<dbReference type="Pfam" id="PF06094">
    <property type="entry name" value="GGACT"/>
    <property type="match status" value="1"/>
</dbReference>
<dbReference type="RefSeq" id="WP_222875186.1">
    <property type="nucleotide sequence ID" value="NZ_AP023361.1"/>
</dbReference>
<evidence type="ECO:0000313" key="2">
    <source>
        <dbReference type="EMBL" id="BCJ91543.1"/>
    </source>
</evidence>
<reference evidence="2 3" key="1">
    <citation type="submission" date="2020-08" db="EMBL/GenBank/DDBJ databases">
        <title>Genome sequence of Rhizobiales bacterium strain IZ6.</title>
        <authorList>
            <person name="Nakai R."/>
            <person name="Naganuma T."/>
        </authorList>
    </citation>
    <scope>NUCLEOTIDE SEQUENCE [LARGE SCALE GENOMIC DNA]</scope>
    <source>
        <strain evidence="2 3">IZ6</strain>
    </source>
</reference>
<name>A0A6S6QJS6_9HYPH</name>
<organism evidence="2 3">
    <name type="scientific">Terrihabitans soli</name>
    <dbReference type="NCBI Taxonomy" id="708113"/>
    <lineage>
        <taxon>Bacteria</taxon>
        <taxon>Pseudomonadati</taxon>
        <taxon>Pseudomonadota</taxon>
        <taxon>Alphaproteobacteria</taxon>
        <taxon>Hyphomicrobiales</taxon>
        <taxon>Terrihabitans</taxon>
    </lineage>
</organism>
<dbReference type="InterPro" id="IPR013024">
    <property type="entry name" value="GGCT-like"/>
</dbReference>
<dbReference type="InterPro" id="IPR036568">
    <property type="entry name" value="GGCT-like_sf"/>
</dbReference>
<protein>
    <recommendedName>
        <fullName evidence="1">Gamma-glutamylcyclotransferase AIG2-like domain-containing protein</fullName>
    </recommendedName>
</protein>
<dbReference type="Gene3D" id="3.10.490.10">
    <property type="entry name" value="Gamma-glutamyl cyclotransferase-like"/>
    <property type="match status" value="1"/>
</dbReference>
<evidence type="ECO:0000259" key="1">
    <source>
        <dbReference type="Pfam" id="PF06094"/>
    </source>
</evidence>
<dbReference type="CDD" id="cd06661">
    <property type="entry name" value="GGCT_like"/>
    <property type="match status" value="1"/>
</dbReference>
<dbReference type="AlphaFoldDB" id="A0A6S6QJS6"/>
<dbReference type="Proteomes" id="UP000515317">
    <property type="component" value="Chromosome"/>
</dbReference>
<evidence type="ECO:0000313" key="3">
    <source>
        <dbReference type="Proteomes" id="UP000515317"/>
    </source>
</evidence>
<feature type="domain" description="Gamma-glutamylcyclotransferase AIG2-like" evidence="1">
    <location>
        <begin position="4"/>
        <end position="109"/>
    </location>
</feature>
<keyword evidence="3" id="KW-1185">Reference proteome</keyword>